<dbReference type="GO" id="GO:0005096">
    <property type="term" value="F:GTPase activator activity"/>
    <property type="evidence" value="ECO:0007669"/>
    <property type="project" value="InterPro"/>
</dbReference>
<feature type="domain" description="DH" evidence="1">
    <location>
        <begin position="1"/>
        <end position="189"/>
    </location>
</feature>
<reference evidence="4" key="1">
    <citation type="submission" date="2017-02" db="UniProtKB">
        <authorList>
            <consortium name="WormBaseParasite"/>
        </authorList>
    </citation>
    <scope>IDENTIFICATION</scope>
</reference>
<protein>
    <submittedName>
        <fullName evidence="4">DH domain-containing protein</fullName>
    </submittedName>
</protein>
<proteinExistence type="predicted"/>
<dbReference type="PANTHER" id="PTHR16777">
    <property type="entry name" value="PROTEIN ECT2"/>
    <property type="match status" value="1"/>
</dbReference>
<dbReference type="GO" id="GO:0005938">
    <property type="term" value="C:cell cortex"/>
    <property type="evidence" value="ECO:0007669"/>
    <property type="project" value="TreeGrafter"/>
</dbReference>
<dbReference type="AlphaFoldDB" id="A0A0R3Q0M4"/>
<evidence type="ECO:0000313" key="3">
    <source>
        <dbReference type="Proteomes" id="UP000267027"/>
    </source>
</evidence>
<reference evidence="2 3" key="2">
    <citation type="submission" date="2018-11" db="EMBL/GenBank/DDBJ databases">
        <authorList>
            <consortium name="Pathogen Informatics"/>
        </authorList>
    </citation>
    <scope>NUCLEOTIDE SEQUENCE [LARGE SCALE GENOMIC DNA]</scope>
    <source>
        <strain evidence="2 3">Costa Rica</strain>
    </source>
</reference>
<keyword evidence="3" id="KW-1185">Reference proteome</keyword>
<dbReference type="GO" id="GO:0000281">
    <property type="term" value="P:mitotic cytokinesis"/>
    <property type="evidence" value="ECO:0007669"/>
    <property type="project" value="TreeGrafter"/>
</dbReference>
<dbReference type="Proteomes" id="UP000267027">
    <property type="component" value="Unassembled WGS sequence"/>
</dbReference>
<dbReference type="STRING" id="334426.A0A0R3Q0M4"/>
<dbReference type="OrthoDB" id="9997817at2759"/>
<dbReference type="GO" id="GO:2000431">
    <property type="term" value="P:regulation of cytokinesis, actomyosin contractile ring assembly"/>
    <property type="evidence" value="ECO:0007669"/>
    <property type="project" value="InterPro"/>
</dbReference>
<gene>
    <name evidence="2" type="ORF">ACOC_LOCUS12485</name>
</gene>
<dbReference type="GO" id="GO:0007399">
    <property type="term" value="P:nervous system development"/>
    <property type="evidence" value="ECO:0007669"/>
    <property type="project" value="TreeGrafter"/>
</dbReference>
<name>A0A0R3Q0M4_ANGCS</name>
<dbReference type="InterPro" id="IPR035899">
    <property type="entry name" value="DBL_dom_sf"/>
</dbReference>
<evidence type="ECO:0000313" key="2">
    <source>
        <dbReference type="EMBL" id="VDM64070.1"/>
    </source>
</evidence>
<sequence length="215" mass="24543">MKLKLSLINKHVLKVKEDLDFRADQGSQLIQKAEVNLIFGKIVPILSVHQGIVVLLKELVENMQGSAEVPQIVENTETGAELAQIFIDAYEELSQAYPPFLIYHEAIRGLIAAAQERNPDFRVYLMEKERSEEFGRKTFDDLFIRPVQRIPQLLNLLERLEKHTSAMNKQKVKEAIGLLDKMQKRACEAATQNDNFIQELSSYNEVEGLPVNLIV</sequence>
<dbReference type="SUPFAM" id="SSF48065">
    <property type="entry name" value="DBL homology domain (DH-domain)"/>
    <property type="match status" value="1"/>
</dbReference>
<dbReference type="Pfam" id="PF00621">
    <property type="entry name" value="RhoGEF"/>
    <property type="match status" value="1"/>
</dbReference>
<evidence type="ECO:0000259" key="1">
    <source>
        <dbReference type="PROSITE" id="PS50010"/>
    </source>
</evidence>
<accession>A0A0R3Q0M4</accession>
<dbReference type="PANTHER" id="PTHR16777:SF2">
    <property type="entry name" value="PROTEIN ECT2"/>
    <property type="match status" value="1"/>
</dbReference>
<dbReference type="EMBL" id="UYYA01005058">
    <property type="protein sequence ID" value="VDM64070.1"/>
    <property type="molecule type" value="Genomic_DNA"/>
</dbReference>
<dbReference type="SMART" id="SM00325">
    <property type="entry name" value="RhoGEF"/>
    <property type="match status" value="1"/>
</dbReference>
<dbReference type="GO" id="GO:0005085">
    <property type="term" value="F:guanyl-nucleotide exchange factor activity"/>
    <property type="evidence" value="ECO:0007669"/>
    <property type="project" value="InterPro"/>
</dbReference>
<dbReference type="PROSITE" id="PS50010">
    <property type="entry name" value="DH_2"/>
    <property type="match status" value="1"/>
</dbReference>
<evidence type="ECO:0000313" key="4">
    <source>
        <dbReference type="WBParaSite" id="ACOC_0001248401-mRNA-1"/>
    </source>
</evidence>
<dbReference type="InterPro" id="IPR026817">
    <property type="entry name" value="Ect2"/>
</dbReference>
<dbReference type="Gene3D" id="1.20.900.10">
    <property type="entry name" value="Dbl homology (DH) domain"/>
    <property type="match status" value="1"/>
</dbReference>
<dbReference type="GO" id="GO:0005634">
    <property type="term" value="C:nucleus"/>
    <property type="evidence" value="ECO:0007669"/>
    <property type="project" value="InterPro"/>
</dbReference>
<dbReference type="InterPro" id="IPR000219">
    <property type="entry name" value="DH_dom"/>
</dbReference>
<dbReference type="WBParaSite" id="ACOC_0001248401-mRNA-1">
    <property type="protein sequence ID" value="ACOC_0001248401-mRNA-1"/>
    <property type="gene ID" value="ACOC_0001248401"/>
</dbReference>
<organism evidence="4">
    <name type="scientific">Angiostrongylus costaricensis</name>
    <name type="common">Nematode worm</name>
    <dbReference type="NCBI Taxonomy" id="334426"/>
    <lineage>
        <taxon>Eukaryota</taxon>
        <taxon>Metazoa</taxon>
        <taxon>Ecdysozoa</taxon>
        <taxon>Nematoda</taxon>
        <taxon>Chromadorea</taxon>
        <taxon>Rhabditida</taxon>
        <taxon>Rhabditina</taxon>
        <taxon>Rhabditomorpha</taxon>
        <taxon>Strongyloidea</taxon>
        <taxon>Metastrongylidae</taxon>
        <taxon>Angiostrongylus</taxon>
    </lineage>
</organism>